<dbReference type="Gene3D" id="1.10.110.10">
    <property type="entry name" value="Plant lipid-transfer and hydrophobic proteins"/>
    <property type="match status" value="1"/>
</dbReference>
<evidence type="ECO:0000313" key="6">
    <source>
        <dbReference type="EMBL" id="GJM99307.1"/>
    </source>
</evidence>
<dbReference type="Pfam" id="PF00234">
    <property type="entry name" value="Tryp_alpha_amyl"/>
    <property type="match status" value="1"/>
</dbReference>
<comment type="similarity">
    <text evidence="3">Belongs to the A9/FIL1 family.</text>
</comment>
<evidence type="ECO:0000256" key="3">
    <source>
        <dbReference type="ARBA" id="ARBA00038300"/>
    </source>
</evidence>
<accession>A0AAV5CLK3</accession>
<gene>
    <name evidence="6" type="primary">ga16397</name>
    <name evidence="6" type="ORF">PR202_ga16397</name>
</gene>
<dbReference type="AlphaFoldDB" id="A0AAV5CLK3"/>
<dbReference type="SUPFAM" id="SSF47699">
    <property type="entry name" value="Bifunctional inhibitor/lipid-transfer protein/seed storage 2S albumin"/>
    <property type="match status" value="1"/>
</dbReference>
<evidence type="ECO:0000313" key="7">
    <source>
        <dbReference type="Proteomes" id="UP001054889"/>
    </source>
</evidence>
<feature type="signal peptide" evidence="4">
    <location>
        <begin position="1"/>
        <end position="26"/>
    </location>
</feature>
<dbReference type="Proteomes" id="UP001054889">
    <property type="component" value="Unassembled WGS sequence"/>
</dbReference>
<reference evidence="6" key="1">
    <citation type="journal article" date="2018" name="DNA Res.">
        <title>Multiple hybrid de novo genome assembly of finger millet, an orphan allotetraploid crop.</title>
        <authorList>
            <person name="Hatakeyama M."/>
            <person name="Aluri S."/>
            <person name="Balachadran M.T."/>
            <person name="Sivarajan S.R."/>
            <person name="Patrignani A."/>
            <person name="Gruter S."/>
            <person name="Poveda L."/>
            <person name="Shimizu-Inatsugi R."/>
            <person name="Baeten J."/>
            <person name="Francoijs K.J."/>
            <person name="Nataraja K.N."/>
            <person name="Reddy Y.A.N."/>
            <person name="Phadnis S."/>
            <person name="Ravikumar R.L."/>
            <person name="Schlapbach R."/>
            <person name="Sreeman S.M."/>
            <person name="Shimizu K.K."/>
        </authorList>
    </citation>
    <scope>NUCLEOTIDE SEQUENCE</scope>
</reference>
<protein>
    <recommendedName>
        <fullName evidence="5">Bifunctional inhibitor/plant lipid transfer protein/seed storage helical domain-containing protein</fullName>
    </recommendedName>
</protein>
<organism evidence="6 7">
    <name type="scientific">Eleusine coracana subsp. coracana</name>
    <dbReference type="NCBI Taxonomy" id="191504"/>
    <lineage>
        <taxon>Eukaryota</taxon>
        <taxon>Viridiplantae</taxon>
        <taxon>Streptophyta</taxon>
        <taxon>Embryophyta</taxon>
        <taxon>Tracheophyta</taxon>
        <taxon>Spermatophyta</taxon>
        <taxon>Magnoliopsida</taxon>
        <taxon>Liliopsida</taxon>
        <taxon>Poales</taxon>
        <taxon>Poaceae</taxon>
        <taxon>PACMAD clade</taxon>
        <taxon>Chloridoideae</taxon>
        <taxon>Cynodonteae</taxon>
        <taxon>Eleusininae</taxon>
        <taxon>Eleusine</taxon>
    </lineage>
</organism>
<dbReference type="PANTHER" id="PTHR35501">
    <property type="entry name" value="PROTEIN YY1"/>
    <property type="match status" value="1"/>
</dbReference>
<feature type="domain" description="Bifunctional inhibitor/plant lipid transfer protein/seed storage helical" evidence="5">
    <location>
        <begin position="29"/>
        <end position="92"/>
    </location>
</feature>
<dbReference type="SMART" id="SM00499">
    <property type="entry name" value="AAI"/>
    <property type="match status" value="1"/>
</dbReference>
<name>A0AAV5CLK3_ELECO</name>
<evidence type="ECO:0000256" key="2">
    <source>
        <dbReference type="ARBA" id="ARBA00022525"/>
    </source>
</evidence>
<feature type="chain" id="PRO_5043719391" description="Bifunctional inhibitor/plant lipid transfer protein/seed storage helical domain-containing protein" evidence="4">
    <location>
        <begin position="27"/>
        <end position="113"/>
    </location>
</feature>
<reference evidence="6" key="2">
    <citation type="submission" date="2021-12" db="EMBL/GenBank/DDBJ databases">
        <title>Resequencing data analysis of finger millet.</title>
        <authorList>
            <person name="Hatakeyama M."/>
            <person name="Aluri S."/>
            <person name="Balachadran M.T."/>
            <person name="Sivarajan S.R."/>
            <person name="Poveda L."/>
            <person name="Shimizu-Inatsugi R."/>
            <person name="Schlapbach R."/>
            <person name="Sreeman S.M."/>
            <person name="Shimizu K.K."/>
        </authorList>
    </citation>
    <scope>NUCLEOTIDE SEQUENCE</scope>
</reference>
<keyword evidence="2" id="KW-0964">Secreted</keyword>
<proteinExistence type="inferred from homology"/>
<keyword evidence="4" id="KW-0732">Signal</keyword>
<comment type="subcellular location">
    <subcellularLocation>
        <location evidence="1">Secreted</location>
    </subcellularLocation>
</comment>
<evidence type="ECO:0000256" key="1">
    <source>
        <dbReference type="ARBA" id="ARBA00004613"/>
    </source>
</evidence>
<evidence type="ECO:0000256" key="4">
    <source>
        <dbReference type="SAM" id="SignalP"/>
    </source>
</evidence>
<evidence type="ECO:0000259" key="5">
    <source>
        <dbReference type="SMART" id="SM00499"/>
    </source>
</evidence>
<keyword evidence="7" id="KW-1185">Reference proteome</keyword>
<dbReference type="EMBL" id="BQKI01000007">
    <property type="protein sequence ID" value="GJM99307.1"/>
    <property type="molecule type" value="Genomic_DNA"/>
</dbReference>
<dbReference type="PANTHER" id="PTHR35501:SF3">
    <property type="entry name" value="PROTEIN YY1"/>
    <property type="match status" value="1"/>
</dbReference>
<dbReference type="InterPro" id="IPR016140">
    <property type="entry name" value="Bifunc_inhib/LTP/seed_store"/>
</dbReference>
<comment type="caution">
    <text evidence="6">The sequence shown here is derived from an EMBL/GenBank/DDBJ whole genome shotgun (WGS) entry which is preliminary data.</text>
</comment>
<dbReference type="InterPro" id="IPR036312">
    <property type="entry name" value="Bifun_inhib/LTP/seed_sf"/>
</dbReference>
<dbReference type="GO" id="GO:0005576">
    <property type="term" value="C:extracellular region"/>
    <property type="evidence" value="ECO:0007669"/>
    <property type="project" value="UniProtKB-SubCell"/>
</dbReference>
<sequence>MARTTGAELLLLSLLLVLGLGGTAQAQTCGAQLSGLAPCARYSVPPVPGQPLPAPGQECCSALGAVTRDCACGALDIITSLPAKCGLPRVTCRKSSLTLFQFSHSPRATARTP</sequence>